<organism evidence="1 2">
    <name type="scientific">Enterocloster clostridioformis</name>
    <dbReference type="NCBI Taxonomy" id="1531"/>
    <lineage>
        <taxon>Bacteria</taxon>
        <taxon>Bacillati</taxon>
        <taxon>Bacillota</taxon>
        <taxon>Clostridia</taxon>
        <taxon>Lachnospirales</taxon>
        <taxon>Lachnospiraceae</taxon>
        <taxon>Enterocloster</taxon>
    </lineage>
</organism>
<evidence type="ECO:0000313" key="2">
    <source>
        <dbReference type="Proteomes" id="UP000095512"/>
    </source>
</evidence>
<name>A0A174VE47_9FIRM</name>
<accession>A0A174VE47</accession>
<reference evidence="1 2" key="1">
    <citation type="submission" date="2015-09" db="EMBL/GenBank/DDBJ databases">
        <authorList>
            <consortium name="Pathogen Informatics"/>
        </authorList>
    </citation>
    <scope>NUCLEOTIDE SEQUENCE [LARGE SCALE GENOMIC DNA]</scope>
    <source>
        <strain evidence="1 2">2789STDY5834865</strain>
    </source>
</reference>
<gene>
    <name evidence="1" type="ORF">ERS852480_05376</name>
</gene>
<proteinExistence type="predicted"/>
<dbReference type="Proteomes" id="UP000095512">
    <property type="component" value="Unassembled WGS sequence"/>
</dbReference>
<sequence>MVNMNSITEEMKKELAFTEEELKELEQARKMPITFDEDCPEISPEKAIKFRRVNPPHRLAGKSLA</sequence>
<dbReference type="RefSeq" id="WP_057573273.1">
    <property type="nucleotide sequence ID" value="NZ_CARCJL010000002.1"/>
</dbReference>
<protein>
    <submittedName>
        <fullName evidence="1">Uncharacterized protein</fullName>
    </submittedName>
</protein>
<dbReference type="EMBL" id="CZAB01000176">
    <property type="protein sequence ID" value="CUQ30378.1"/>
    <property type="molecule type" value="Genomic_DNA"/>
</dbReference>
<evidence type="ECO:0000313" key="1">
    <source>
        <dbReference type="EMBL" id="CUQ30378.1"/>
    </source>
</evidence>
<dbReference type="AlphaFoldDB" id="A0A174VE47"/>